<dbReference type="Pfam" id="PF06127">
    <property type="entry name" value="Mpo1-like"/>
    <property type="match status" value="1"/>
</dbReference>
<keyword evidence="1" id="KW-0472">Membrane</keyword>
<feature type="transmembrane region" description="Helical" evidence="1">
    <location>
        <begin position="110"/>
        <end position="129"/>
    </location>
</feature>
<evidence type="ECO:0000256" key="1">
    <source>
        <dbReference type="SAM" id="Phobius"/>
    </source>
</evidence>
<dbReference type="OrthoDB" id="2124888at2759"/>
<proteinExistence type="predicted"/>
<dbReference type="GO" id="GO:0046521">
    <property type="term" value="P:sphingoid catabolic process"/>
    <property type="evidence" value="ECO:0007669"/>
    <property type="project" value="TreeGrafter"/>
</dbReference>
<comment type="caution">
    <text evidence="2">The sequence shown here is derived from an EMBL/GenBank/DDBJ whole genome shotgun (WGS) entry which is preliminary data.</text>
</comment>
<gene>
    <name evidence="2" type="ORF">SteCoe_10569</name>
</gene>
<feature type="transmembrane region" description="Helical" evidence="1">
    <location>
        <begin position="80"/>
        <end position="98"/>
    </location>
</feature>
<keyword evidence="1" id="KW-0812">Transmembrane</keyword>
<keyword evidence="1" id="KW-1133">Transmembrane helix</keyword>
<feature type="transmembrane region" description="Helical" evidence="1">
    <location>
        <begin position="141"/>
        <end position="163"/>
    </location>
</feature>
<dbReference type="InterPro" id="IPR009305">
    <property type="entry name" value="Mpo1-like"/>
</dbReference>
<keyword evidence="3" id="KW-1185">Reference proteome</keyword>
<feature type="transmembrane region" description="Helical" evidence="1">
    <location>
        <begin position="25"/>
        <end position="44"/>
    </location>
</feature>
<dbReference type="Proteomes" id="UP000187209">
    <property type="component" value="Unassembled WGS sequence"/>
</dbReference>
<protein>
    <recommendedName>
        <fullName evidence="4">DUF962 domain-containing protein</fullName>
    </recommendedName>
</protein>
<feature type="transmembrane region" description="Helical" evidence="1">
    <location>
        <begin position="56"/>
        <end position="74"/>
    </location>
</feature>
<dbReference type="GO" id="GO:0016020">
    <property type="term" value="C:membrane"/>
    <property type="evidence" value="ECO:0007669"/>
    <property type="project" value="GOC"/>
</dbReference>
<dbReference type="PANTHER" id="PTHR28026">
    <property type="entry name" value="DUF962 DOMAIN PROTEIN (AFU_ORTHOLOGUE AFUA_8G05310)"/>
    <property type="match status" value="1"/>
</dbReference>
<evidence type="ECO:0000313" key="3">
    <source>
        <dbReference type="Proteomes" id="UP000187209"/>
    </source>
</evidence>
<evidence type="ECO:0000313" key="2">
    <source>
        <dbReference type="EMBL" id="OMJ87644.1"/>
    </source>
</evidence>
<dbReference type="AlphaFoldDB" id="A0A1R2CF56"/>
<evidence type="ECO:0008006" key="4">
    <source>
        <dbReference type="Google" id="ProtNLM"/>
    </source>
</evidence>
<dbReference type="EMBL" id="MPUH01000171">
    <property type="protein sequence ID" value="OMJ87644.1"/>
    <property type="molecule type" value="Genomic_DNA"/>
</dbReference>
<accession>A0A1R2CF56</accession>
<reference evidence="2 3" key="1">
    <citation type="submission" date="2016-11" db="EMBL/GenBank/DDBJ databases">
        <title>The macronuclear genome of Stentor coeruleus: a giant cell with tiny introns.</title>
        <authorList>
            <person name="Slabodnick M."/>
            <person name="Ruby J.G."/>
            <person name="Reiff S.B."/>
            <person name="Swart E.C."/>
            <person name="Gosai S."/>
            <person name="Prabakaran S."/>
            <person name="Witkowska E."/>
            <person name="Larue G.E."/>
            <person name="Fisher S."/>
            <person name="Freeman R.M."/>
            <person name="Gunawardena J."/>
            <person name="Chu W."/>
            <person name="Stover N.A."/>
            <person name="Gregory B.D."/>
            <person name="Nowacki M."/>
            <person name="Derisi J."/>
            <person name="Roy S.W."/>
            <person name="Marshall W.F."/>
            <person name="Sood P."/>
        </authorList>
    </citation>
    <scope>NUCLEOTIDE SEQUENCE [LARGE SCALE GENOMIC DNA]</scope>
    <source>
        <strain evidence="2">WM001</strain>
    </source>
</reference>
<dbReference type="GO" id="GO:0005783">
    <property type="term" value="C:endoplasmic reticulum"/>
    <property type="evidence" value="ECO:0007669"/>
    <property type="project" value="TreeGrafter"/>
</dbReference>
<name>A0A1R2CF56_9CILI</name>
<dbReference type="PANTHER" id="PTHR28026:SF9">
    <property type="entry name" value="2-HYDROXY-PALMITIC ACID DIOXYGENASE MPO1"/>
    <property type="match status" value="1"/>
</dbReference>
<sequence length="173" mass="19715">MGLMSFTKDLDSMFTEYGKYHTHPINQLIHVICIPLILGSLVGLGRYFPLGQETDCICQAHCGLLFLVFCLFLYLKVDVFSGLVSALLYGGWYLAWNYIYLTHTATYGSIILYTQIICWSLQFFGHGFFENKRPALFDNIALTLAAPLFAVLEVLMLFGYKAYLHDLLKKKSN</sequence>
<organism evidence="2 3">
    <name type="scientific">Stentor coeruleus</name>
    <dbReference type="NCBI Taxonomy" id="5963"/>
    <lineage>
        <taxon>Eukaryota</taxon>
        <taxon>Sar</taxon>
        <taxon>Alveolata</taxon>
        <taxon>Ciliophora</taxon>
        <taxon>Postciliodesmatophora</taxon>
        <taxon>Heterotrichea</taxon>
        <taxon>Heterotrichida</taxon>
        <taxon>Stentoridae</taxon>
        <taxon>Stentor</taxon>
    </lineage>
</organism>